<feature type="region of interest" description="Disordered" evidence="1">
    <location>
        <begin position="1"/>
        <end position="21"/>
    </location>
</feature>
<evidence type="ECO:0000256" key="1">
    <source>
        <dbReference type="SAM" id="MobiDB-lite"/>
    </source>
</evidence>
<dbReference type="NCBIfam" id="TIGR04509">
    <property type="entry name" value="mod_pep_NH_fam"/>
    <property type="match status" value="1"/>
</dbReference>
<evidence type="ECO:0000313" key="2">
    <source>
        <dbReference type="EMBL" id="QQQ42651.1"/>
    </source>
</evidence>
<dbReference type="RefSeq" id="WP_012509743.1">
    <property type="nucleotide sequence ID" value="NZ_AP021867.1"/>
</dbReference>
<proteinExistence type="predicted"/>
<protein>
    <submittedName>
        <fullName evidence="2">NHLP-related RiPP peptide</fullName>
    </submittedName>
</protein>
<evidence type="ECO:0000313" key="3">
    <source>
        <dbReference type="Proteomes" id="UP000596095"/>
    </source>
</evidence>
<accession>A0ABD7C3Q7</accession>
<dbReference type="EMBL" id="CP067993">
    <property type="protein sequence ID" value="QQQ42651.1"/>
    <property type="molecule type" value="Genomic_DNA"/>
</dbReference>
<name>A0ABD7C3Q7_STEMA</name>
<dbReference type="AlphaFoldDB" id="A0ABD7C3Q7"/>
<organism evidence="2 3">
    <name type="scientific">Stenotrophomonas maltophilia</name>
    <name type="common">Pseudomonas maltophilia</name>
    <name type="synonym">Xanthomonas maltophilia</name>
    <dbReference type="NCBI Taxonomy" id="40324"/>
    <lineage>
        <taxon>Bacteria</taxon>
        <taxon>Pseudomonadati</taxon>
        <taxon>Pseudomonadota</taxon>
        <taxon>Gammaproteobacteria</taxon>
        <taxon>Lysobacterales</taxon>
        <taxon>Lysobacteraceae</taxon>
        <taxon>Stenotrophomonas</taxon>
        <taxon>Stenotrophomonas maltophilia group</taxon>
    </lineage>
</organism>
<sequence>MLPFTRAPFSSEHTTTESPRFEPQTAIALLDRLCSDDVFRAQFSRNPLPACRQIGLAFDSMAQVPPCLSTGKLASKEELSQARDALVNYLSSHRAAMTVVFTFEAGHVHRIIQ</sequence>
<reference evidence="2 3" key="1">
    <citation type="submission" date="2021-01" db="EMBL/GenBank/DDBJ databases">
        <title>Genome Characterization of a novel Stenotrophomonas isolate with high keratinase activity.</title>
        <authorList>
            <person name="Cao Z.-J."/>
        </authorList>
    </citation>
    <scope>NUCLEOTIDE SEQUENCE [LARGE SCALE GENOMIC DNA]</scope>
    <source>
        <strain evidence="2 3">DHHJ</strain>
    </source>
</reference>
<dbReference type="Proteomes" id="UP000596095">
    <property type="component" value="Chromosome"/>
</dbReference>
<gene>
    <name evidence="2" type="ORF">JJL50_00900</name>
</gene>
<dbReference type="InterPro" id="IPR030976">
    <property type="entry name" value="Mod_pep_NH_fam"/>
</dbReference>